<comment type="caution">
    <text evidence="10">Lacks conserved residue(s) required for the propagation of feature annotation.</text>
</comment>
<evidence type="ECO:0000313" key="11">
    <source>
        <dbReference type="EMBL" id="APZ81457.1"/>
    </source>
</evidence>
<dbReference type="PANTHER" id="PTHR21137:SF35">
    <property type="entry name" value="ODORANT RECEPTOR 19A-RELATED"/>
    <property type="match status" value="1"/>
</dbReference>
<dbReference type="GO" id="GO:0007165">
    <property type="term" value="P:signal transduction"/>
    <property type="evidence" value="ECO:0007669"/>
    <property type="project" value="UniProtKB-KW"/>
</dbReference>
<name>A0A2I4PH68_ADELI</name>
<dbReference type="GO" id="GO:0005886">
    <property type="term" value="C:plasma membrane"/>
    <property type="evidence" value="ECO:0007669"/>
    <property type="project" value="UniProtKB-SubCell"/>
</dbReference>
<dbReference type="AlphaFoldDB" id="A0A2I4PH68"/>
<evidence type="ECO:0000256" key="5">
    <source>
        <dbReference type="ARBA" id="ARBA00022725"/>
    </source>
</evidence>
<feature type="transmembrane region" description="Helical" evidence="10">
    <location>
        <begin position="72"/>
        <end position="90"/>
    </location>
</feature>
<sequence>MSELHADIAKYVTLMKSTRYWYFPEDSTSSPAVDMLRRYYYHARPFLFFITLIVNAYGIYNTEGMGVLDGNLLFIPLSLLSVVTTSTIYFNRAQHRKLTMLLNQRFLNNNEPWMVEIQTKYTSTMWKFLKIVIVYQRFCAATYIVVPFIVDTILHYVFNYLDAPFFFPLTFSVFLPRHITWDVNYYAIMFLDAWAGFEIIANLQGFIICYTVITLFSLIEIQIFKEKIKSLDFEVSMENRQQQFQMIVQWHNDIIGLNLDLKDFLGPTCAFQSLFTSLVLTLTVFTTTVTTSIPVILAYSCGCFFYFSAGLLYCSLGQLLENESSEVFDALCNLPWYRSGSDVRKNLNMMIRQSHNPLIIDFHGHYKMNLENFMQILKSAYSYFTLLQSMTSSG</sequence>
<keyword evidence="3 10" id="KW-0716">Sensory transduction</keyword>
<protein>
    <recommendedName>
        <fullName evidence="10">Odorant receptor</fullName>
    </recommendedName>
</protein>
<evidence type="ECO:0000256" key="1">
    <source>
        <dbReference type="ARBA" id="ARBA00004651"/>
    </source>
</evidence>
<evidence type="ECO:0000256" key="10">
    <source>
        <dbReference type="RuleBase" id="RU351113"/>
    </source>
</evidence>
<evidence type="ECO:0000256" key="3">
    <source>
        <dbReference type="ARBA" id="ARBA00022606"/>
    </source>
</evidence>
<keyword evidence="2" id="KW-1003">Cell membrane</keyword>
<keyword evidence="5 10" id="KW-0552">Olfaction</keyword>
<evidence type="ECO:0000256" key="4">
    <source>
        <dbReference type="ARBA" id="ARBA00022692"/>
    </source>
</evidence>
<evidence type="ECO:0000256" key="9">
    <source>
        <dbReference type="ARBA" id="ARBA00023224"/>
    </source>
</evidence>
<dbReference type="PANTHER" id="PTHR21137">
    <property type="entry name" value="ODORANT RECEPTOR"/>
    <property type="match status" value="1"/>
</dbReference>
<proteinExistence type="evidence at transcript level"/>
<dbReference type="EMBL" id="KU523635">
    <property type="protein sequence ID" value="APZ81457.1"/>
    <property type="molecule type" value="mRNA"/>
</dbReference>
<keyword evidence="8 10" id="KW-0675">Receptor</keyword>
<reference evidence="11" key="1">
    <citation type="submission" date="2016-01" db="EMBL/GenBank/DDBJ databases">
        <title>Candidate chemosensory genes identified in Adelphocoris lineolatus (Goeze) (Hemiptera: Miridae) by antennal transcriptome analysis.</title>
        <authorList>
            <person name="Xiao Y."/>
        </authorList>
    </citation>
    <scope>NUCLEOTIDE SEQUENCE</scope>
</reference>
<keyword evidence="4 10" id="KW-0812">Transmembrane</keyword>
<feature type="transmembrane region" description="Helical" evidence="10">
    <location>
        <begin position="199"/>
        <end position="219"/>
    </location>
</feature>
<feature type="transmembrane region" description="Helical" evidence="10">
    <location>
        <begin position="39"/>
        <end position="60"/>
    </location>
</feature>
<comment type="subcellular location">
    <subcellularLocation>
        <location evidence="1 10">Cell membrane</location>
        <topology evidence="1 10">Multi-pass membrane protein</topology>
    </subcellularLocation>
</comment>
<evidence type="ECO:0000256" key="2">
    <source>
        <dbReference type="ARBA" id="ARBA00022475"/>
    </source>
</evidence>
<feature type="transmembrane region" description="Helical" evidence="10">
    <location>
        <begin position="138"/>
        <end position="158"/>
    </location>
</feature>
<keyword evidence="9 10" id="KW-0807">Transducer</keyword>
<evidence type="ECO:0000256" key="8">
    <source>
        <dbReference type="ARBA" id="ARBA00023170"/>
    </source>
</evidence>
<dbReference type="GO" id="GO:0004984">
    <property type="term" value="F:olfactory receptor activity"/>
    <property type="evidence" value="ECO:0007669"/>
    <property type="project" value="InterPro"/>
</dbReference>
<organism evidence="11">
    <name type="scientific">Adelphocoris lineolatus</name>
    <name type="common">Alfalfa plant bug</name>
    <dbReference type="NCBI Taxonomy" id="236346"/>
    <lineage>
        <taxon>Eukaryota</taxon>
        <taxon>Metazoa</taxon>
        <taxon>Ecdysozoa</taxon>
        <taxon>Arthropoda</taxon>
        <taxon>Hexapoda</taxon>
        <taxon>Insecta</taxon>
        <taxon>Pterygota</taxon>
        <taxon>Neoptera</taxon>
        <taxon>Paraneoptera</taxon>
        <taxon>Hemiptera</taxon>
        <taxon>Heteroptera</taxon>
        <taxon>Panheteroptera</taxon>
        <taxon>Cimicomorpha</taxon>
        <taxon>Miridae</taxon>
        <taxon>Mirini</taxon>
        <taxon>Adelphocoris</taxon>
    </lineage>
</organism>
<keyword evidence="6 10" id="KW-1133">Transmembrane helix</keyword>
<evidence type="ECO:0000256" key="6">
    <source>
        <dbReference type="ARBA" id="ARBA00022989"/>
    </source>
</evidence>
<dbReference type="Pfam" id="PF02949">
    <property type="entry name" value="7tm_6"/>
    <property type="match status" value="1"/>
</dbReference>
<dbReference type="GO" id="GO:0005549">
    <property type="term" value="F:odorant binding"/>
    <property type="evidence" value="ECO:0007669"/>
    <property type="project" value="InterPro"/>
</dbReference>
<comment type="similarity">
    <text evidence="10">Belongs to the insect chemoreceptor superfamily. Heteromeric odorant receptor channel (TC 1.A.69) family.</text>
</comment>
<keyword evidence="7 10" id="KW-0472">Membrane</keyword>
<dbReference type="InterPro" id="IPR004117">
    <property type="entry name" value="7tm6_olfct_rcpt"/>
</dbReference>
<evidence type="ECO:0000256" key="7">
    <source>
        <dbReference type="ARBA" id="ARBA00023136"/>
    </source>
</evidence>
<accession>A0A2I4PH68</accession>